<dbReference type="SMART" id="SM01138">
    <property type="entry name" value="DP"/>
    <property type="match status" value="1"/>
</dbReference>
<dbReference type="SUPFAM" id="SSF144074">
    <property type="entry name" value="E2F-DP heterodimerization region"/>
    <property type="match status" value="1"/>
</dbReference>
<keyword evidence="3 8" id="KW-0805">Transcription regulation</keyword>
<feature type="region of interest" description="Disordered" evidence="9">
    <location>
        <begin position="281"/>
        <end position="303"/>
    </location>
</feature>
<evidence type="ECO:0000313" key="12">
    <source>
        <dbReference type="EMBL" id="KAI0492565.1"/>
    </source>
</evidence>
<evidence type="ECO:0000259" key="11">
    <source>
        <dbReference type="SMART" id="SM01372"/>
    </source>
</evidence>
<dbReference type="Pfam" id="PF08781">
    <property type="entry name" value="DP"/>
    <property type="match status" value="1"/>
</dbReference>
<evidence type="ECO:0000256" key="2">
    <source>
        <dbReference type="ARBA" id="ARBA00010940"/>
    </source>
</evidence>
<dbReference type="InterPro" id="IPR036388">
    <property type="entry name" value="WH-like_DNA-bd_sf"/>
</dbReference>
<dbReference type="InterPro" id="IPR015648">
    <property type="entry name" value="Transcrpt_fac_DP"/>
</dbReference>
<evidence type="ECO:0000256" key="6">
    <source>
        <dbReference type="ARBA" id="ARBA00023242"/>
    </source>
</evidence>
<evidence type="ECO:0000256" key="4">
    <source>
        <dbReference type="ARBA" id="ARBA00023125"/>
    </source>
</evidence>
<dbReference type="Proteomes" id="UP000829196">
    <property type="component" value="Unassembled WGS sequence"/>
</dbReference>
<proteinExistence type="inferred from homology"/>
<reference evidence="12" key="1">
    <citation type="journal article" date="2022" name="Front. Genet.">
        <title>Chromosome-Scale Assembly of the Dendrobium nobile Genome Provides Insights Into the Molecular Mechanism of the Biosynthesis of the Medicinal Active Ingredient of Dendrobium.</title>
        <authorList>
            <person name="Xu Q."/>
            <person name="Niu S.-C."/>
            <person name="Li K.-L."/>
            <person name="Zheng P.-J."/>
            <person name="Zhang X.-J."/>
            <person name="Jia Y."/>
            <person name="Liu Y."/>
            <person name="Niu Y.-X."/>
            <person name="Yu L.-H."/>
            <person name="Chen D.-F."/>
            <person name="Zhang G.-Q."/>
        </authorList>
    </citation>
    <scope>NUCLEOTIDE SEQUENCE</scope>
    <source>
        <tissue evidence="12">Leaf</tissue>
    </source>
</reference>
<evidence type="ECO:0000256" key="5">
    <source>
        <dbReference type="ARBA" id="ARBA00023163"/>
    </source>
</evidence>
<dbReference type="GO" id="GO:0005667">
    <property type="term" value="C:transcription regulator complex"/>
    <property type="evidence" value="ECO:0007669"/>
    <property type="project" value="InterPro"/>
</dbReference>
<sequence length="303" mass="34037">METDHLVALPSGINEEKISQRNQLYSLGENGGAMAPSPCGSILRLSNACTQEDGNFLASENADKIKKKVSRIIGWGLRRFSKIVCQKVQSKGRTTYNEVADEIIADLATLNKSSEFEFDEKNIRRRVYDAFNVLLAINVIAKDKKEIHWIGFPNTSTKALEDLKRRHMNVTNRIHEKANYLRELEAKAFDIRKLIVRNQHMHCSGNASSEGVALPFLLVQTNPKATVEIEISQDMQLVHFDFNGSPFSLHDEAAILKMMRCPQSAAKNQFSCSPARALNSIRDENGKPMKPASFSWNSQSLTL</sequence>
<evidence type="ECO:0000313" key="13">
    <source>
        <dbReference type="Proteomes" id="UP000829196"/>
    </source>
</evidence>
<dbReference type="GO" id="GO:0000977">
    <property type="term" value="F:RNA polymerase II transcription regulatory region sequence-specific DNA binding"/>
    <property type="evidence" value="ECO:0007669"/>
    <property type="project" value="TreeGrafter"/>
</dbReference>
<dbReference type="AlphaFoldDB" id="A0A8T3AE31"/>
<dbReference type="Gene3D" id="1.10.10.10">
    <property type="entry name" value="Winged helix-like DNA-binding domain superfamily/Winged helix DNA-binding domain"/>
    <property type="match status" value="1"/>
</dbReference>
<dbReference type="FunFam" id="1.10.10.10:FF:000047">
    <property type="entry name" value="Transcription factor"/>
    <property type="match status" value="1"/>
</dbReference>
<dbReference type="Gene3D" id="1.20.140.80">
    <property type="entry name" value="Transcription factor DP"/>
    <property type="match status" value="1"/>
</dbReference>
<dbReference type="Pfam" id="PF02319">
    <property type="entry name" value="WHD_E2F_TDP"/>
    <property type="match status" value="1"/>
</dbReference>
<gene>
    <name evidence="12" type="ORF">KFK09_026838</name>
</gene>
<keyword evidence="4 8" id="KW-0238">DNA-binding</keyword>
<comment type="subcellular location">
    <subcellularLocation>
        <location evidence="1 8">Nucleus</location>
    </subcellularLocation>
</comment>
<dbReference type="PANTHER" id="PTHR12548">
    <property type="entry name" value="TRANSCRIPTION FACTOR DP"/>
    <property type="match status" value="1"/>
</dbReference>
<feature type="domain" description="E2F/DP family winged-helix DNA-binding" evidence="11">
    <location>
        <begin position="72"/>
        <end position="151"/>
    </location>
</feature>
<dbReference type="InterPro" id="IPR037241">
    <property type="entry name" value="E2F-DP_heterodim"/>
</dbReference>
<protein>
    <submittedName>
        <fullName evidence="12">Uncharacterized protein</fullName>
    </submittedName>
</protein>
<evidence type="ECO:0000256" key="7">
    <source>
        <dbReference type="ARBA" id="ARBA00023306"/>
    </source>
</evidence>
<dbReference type="InterPro" id="IPR014889">
    <property type="entry name" value="Transc_factor_DP_C"/>
</dbReference>
<dbReference type="SUPFAM" id="SSF46785">
    <property type="entry name" value="Winged helix' DNA-binding domain"/>
    <property type="match status" value="1"/>
</dbReference>
<evidence type="ECO:0000256" key="3">
    <source>
        <dbReference type="ARBA" id="ARBA00023015"/>
    </source>
</evidence>
<dbReference type="CDD" id="cd14458">
    <property type="entry name" value="DP_DD"/>
    <property type="match status" value="1"/>
</dbReference>
<feature type="domain" description="Transcription factor DP C-terminal" evidence="10">
    <location>
        <begin position="158"/>
        <end position="290"/>
    </location>
</feature>
<accession>A0A8T3AE31</accession>
<dbReference type="GO" id="GO:0005634">
    <property type="term" value="C:nucleus"/>
    <property type="evidence" value="ECO:0007669"/>
    <property type="project" value="UniProtKB-SubCell"/>
</dbReference>
<dbReference type="GO" id="GO:0000981">
    <property type="term" value="F:DNA-binding transcription factor activity, RNA polymerase II-specific"/>
    <property type="evidence" value="ECO:0007669"/>
    <property type="project" value="TreeGrafter"/>
</dbReference>
<dbReference type="PANTHER" id="PTHR12548:SF19">
    <property type="entry name" value="TRANSCRIPTION FACTOR-LIKE PROTEIN DPA"/>
    <property type="match status" value="1"/>
</dbReference>
<dbReference type="EMBL" id="JAGYWB010000018">
    <property type="protein sequence ID" value="KAI0492565.1"/>
    <property type="molecule type" value="Genomic_DNA"/>
</dbReference>
<evidence type="ECO:0000256" key="8">
    <source>
        <dbReference type="RuleBase" id="RU003796"/>
    </source>
</evidence>
<organism evidence="12 13">
    <name type="scientific">Dendrobium nobile</name>
    <name type="common">Orchid</name>
    <dbReference type="NCBI Taxonomy" id="94219"/>
    <lineage>
        <taxon>Eukaryota</taxon>
        <taxon>Viridiplantae</taxon>
        <taxon>Streptophyta</taxon>
        <taxon>Embryophyta</taxon>
        <taxon>Tracheophyta</taxon>
        <taxon>Spermatophyta</taxon>
        <taxon>Magnoliopsida</taxon>
        <taxon>Liliopsida</taxon>
        <taxon>Asparagales</taxon>
        <taxon>Orchidaceae</taxon>
        <taxon>Epidendroideae</taxon>
        <taxon>Malaxideae</taxon>
        <taxon>Dendrobiinae</taxon>
        <taxon>Dendrobium</taxon>
    </lineage>
</organism>
<keyword evidence="7" id="KW-0131">Cell cycle</keyword>
<dbReference type="SMR" id="A0A8T3AE31"/>
<comment type="caution">
    <text evidence="12">The sequence shown here is derived from an EMBL/GenBank/DDBJ whole genome shotgun (WGS) entry which is preliminary data.</text>
</comment>
<dbReference type="InterPro" id="IPR003316">
    <property type="entry name" value="E2F_WHTH_DNA-bd_dom"/>
</dbReference>
<evidence type="ECO:0000256" key="9">
    <source>
        <dbReference type="SAM" id="MobiDB-lite"/>
    </source>
</evidence>
<evidence type="ECO:0000259" key="10">
    <source>
        <dbReference type="SMART" id="SM01138"/>
    </source>
</evidence>
<dbReference type="InterPro" id="IPR038168">
    <property type="entry name" value="TF_DP_C_sf"/>
</dbReference>
<comment type="similarity">
    <text evidence="2 8">Belongs to the E2F/DP family.</text>
</comment>
<name>A0A8T3AE31_DENNO</name>
<dbReference type="OrthoDB" id="552115at2759"/>
<keyword evidence="13" id="KW-1185">Reference proteome</keyword>
<dbReference type="GO" id="GO:0051726">
    <property type="term" value="P:regulation of cell cycle"/>
    <property type="evidence" value="ECO:0007669"/>
    <property type="project" value="InterPro"/>
</dbReference>
<keyword evidence="5 8" id="KW-0804">Transcription</keyword>
<dbReference type="SMART" id="SM01372">
    <property type="entry name" value="E2F_TDP"/>
    <property type="match status" value="1"/>
</dbReference>
<evidence type="ECO:0000256" key="1">
    <source>
        <dbReference type="ARBA" id="ARBA00004123"/>
    </source>
</evidence>
<feature type="compositionally biased region" description="Polar residues" evidence="9">
    <location>
        <begin position="294"/>
        <end position="303"/>
    </location>
</feature>
<dbReference type="InterPro" id="IPR036390">
    <property type="entry name" value="WH_DNA-bd_sf"/>
</dbReference>
<keyword evidence="6 8" id="KW-0539">Nucleus</keyword>